<evidence type="ECO:0000259" key="2">
    <source>
        <dbReference type="Pfam" id="PF00534"/>
    </source>
</evidence>
<dbReference type="EMBL" id="JBHUDD010000059">
    <property type="protein sequence ID" value="MFD1510141.1"/>
    <property type="molecule type" value="Genomic_DNA"/>
</dbReference>
<dbReference type="InterPro" id="IPR001296">
    <property type="entry name" value="Glyco_trans_1"/>
</dbReference>
<name>A0ABW4EHU1_9RHOB</name>
<dbReference type="Gene3D" id="3.40.50.2000">
    <property type="entry name" value="Glycogen Phosphorylase B"/>
    <property type="match status" value="2"/>
</dbReference>
<dbReference type="Pfam" id="PF00534">
    <property type="entry name" value="Glycos_transf_1"/>
    <property type="match status" value="1"/>
</dbReference>
<dbReference type="CDD" id="cd03809">
    <property type="entry name" value="GT4_MtfB-like"/>
    <property type="match status" value="1"/>
</dbReference>
<dbReference type="SUPFAM" id="SSF53756">
    <property type="entry name" value="UDP-Glycosyltransferase/glycogen phosphorylase"/>
    <property type="match status" value="1"/>
</dbReference>
<protein>
    <submittedName>
        <fullName evidence="3">Glycosyltransferase family 4 protein</fullName>
    </submittedName>
</protein>
<keyword evidence="1" id="KW-0808">Transferase</keyword>
<accession>A0ABW4EHU1</accession>
<dbReference type="Proteomes" id="UP001597186">
    <property type="component" value="Unassembled WGS sequence"/>
</dbReference>
<evidence type="ECO:0000313" key="3">
    <source>
        <dbReference type="EMBL" id="MFD1510141.1"/>
    </source>
</evidence>
<gene>
    <name evidence="3" type="ORF">ACFTOW_12090</name>
</gene>
<keyword evidence="4" id="KW-1185">Reference proteome</keyword>
<evidence type="ECO:0000256" key="1">
    <source>
        <dbReference type="ARBA" id="ARBA00022679"/>
    </source>
</evidence>
<dbReference type="PANTHER" id="PTHR46401:SF2">
    <property type="entry name" value="GLYCOSYLTRANSFERASE WBBK-RELATED"/>
    <property type="match status" value="1"/>
</dbReference>
<comment type="caution">
    <text evidence="3">The sequence shown here is derived from an EMBL/GenBank/DDBJ whole genome shotgun (WGS) entry which is preliminary data.</text>
</comment>
<dbReference type="RefSeq" id="WP_379916017.1">
    <property type="nucleotide sequence ID" value="NZ_JBHUDD010000059.1"/>
</dbReference>
<sequence length="411" mass="44820">MAGTGGSHPVYLLDLSRLISRAGRVATGVDRVERAYLDHLLTLDTPLFGLVRTAYGFALLDRDGMTSLRERLAGRVAWGRADTLSRLRRGLSPARQQAEADVRRLAIARCLPARLTRMLARHVPPGGVYLNLGHANLTDRVLSAARQGARARIAVLIHDTIPLDYPQYQRAEVVARFGPMLRRVRARADWIICNSIQTAADVQRHMGAWGPVPERIVAHLGVDVPVPAPDWPRPAGFDPARPWFVTVGTIEPRKNHGFLLDLWDALARDGVQPMPQLLIYGSRGWMNDAVFARLDNDGIMGRDVFELSGLSDGQIAAALTGSAGLLFPSHAEGFGLPPAEAVGLGVPVICNDLAVYREILGDIPVYAKVDGIYPWQETILAVMAGEKGNRGSEADLPGWDAHFNTVLSKLV</sequence>
<proteinExistence type="predicted"/>
<organism evidence="3 4">
    <name type="scientific">Lacimonas salitolerans</name>
    <dbReference type="NCBI Taxonomy" id="1323750"/>
    <lineage>
        <taxon>Bacteria</taxon>
        <taxon>Pseudomonadati</taxon>
        <taxon>Pseudomonadota</taxon>
        <taxon>Alphaproteobacteria</taxon>
        <taxon>Rhodobacterales</taxon>
        <taxon>Paracoccaceae</taxon>
        <taxon>Lacimonas</taxon>
    </lineage>
</organism>
<dbReference type="PANTHER" id="PTHR46401">
    <property type="entry name" value="GLYCOSYLTRANSFERASE WBBK-RELATED"/>
    <property type="match status" value="1"/>
</dbReference>
<evidence type="ECO:0000313" key="4">
    <source>
        <dbReference type="Proteomes" id="UP001597186"/>
    </source>
</evidence>
<feature type="domain" description="Glycosyl transferase family 1" evidence="2">
    <location>
        <begin position="232"/>
        <end position="362"/>
    </location>
</feature>
<reference evidence="4" key="1">
    <citation type="journal article" date="2019" name="Int. J. Syst. Evol. Microbiol.">
        <title>The Global Catalogue of Microorganisms (GCM) 10K type strain sequencing project: providing services to taxonomists for standard genome sequencing and annotation.</title>
        <authorList>
            <consortium name="The Broad Institute Genomics Platform"/>
            <consortium name="The Broad Institute Genome Sequencing Center for Infectious Disease"/>
            <person name="Wu L."/>
            <person name="Ma J."/>
        </authorList>
    </citation>
    <scope>NUCLEOTIDE SEQUENCE [LARGE SCALE GENOMIC DNA]</scope>
    <source>
        <strain evidence="4">CGMCC 1.12477</strain>
    </source>
</reference>